<proteinExistence type="predicted"/>
<evidence type="ECO:0000313" key="1">
    <source>
        <dbReference type="EMBL" id="OGG71897.1"/>
    </source>
</evidence>
<reference evidence="1 2" key="1">
    <citation type="journal article" date="2016" name="Nat. Commun.">
        <title>Thousands of microbial genomes shed light on interconnected biogeochemical processes in an aquifer system.</title>
        <authorList>
            <person name="Anantharaman K."/>
            <person name="Brown C.T."/>
            <person name="Hug L.A."/>
            <person name="Sharon I."/>
            <person name="Castelle C.J."/>
            <person name="Probst A.J."/>
            <person name="Thomas B.C."/>
            <person name="Singh A."/>
            <person name="Wilkins M.J."/>
            <person name="Karaoz U."/>
            <person name="Brodie E.L."/>
            <person name="Williams K.H."/>
            <person name="Hubbard S.S."/>
            <person name="Banfield J.F."/>
        </authorList>
    </citation>
    <scope>NUCLEOTIDE SEQUENCE [LARGE SCALE GENOMIC DNA]</scope>
</reference>
<organism evidence="1 2">
    <name type="scientific">Candidatus Kaiserbacteria bacterium RIFCSPHIGHO2_12_FULL_56_13</name>
    <dbReference type="NCBI Taxonomy" id="1798505"/>
    <lineage>
        <taxon>Bacteria</taxon>
        <taxon>Candidatus Kaiseribacteriota</taxon>
    </lineage>
</organism>
<gene>
    <name evidence="1" type="ORF">A3E65_02425</name>
</gene>
<comment type="caution">
    <text evidence="1">The sequence shown here is derived from an EMBL/GenBank/DDBJ whole genome shotgun (WGS) entry which is preliminary data.</text>
</comment>
<name>A0A1F6EE55_9BACT</name>
<sequence length="178" mass="20343">MKYPDITLGRVEAVWNKLGGEEGVQRFLAGQSELIVKEHAIDCDAAPFVPDGWKVEEHQKGGSFIWDASKVELFLSESQKGGKTIEGNKLRKELAKKLVLNANVLDYLMKNPHLIPEEWKKDEQGNTRYIFFWGTVYRRSSGYLCVRCLCWSDGRWFWGGSWLDDGWSSRDPAALRAS</sequence>
<dbReference type="AlphaFoldDB" id="A0A1F6EE55"/>
<dbReference type="Proteomes" id="UP000178392">
    <property type="component" value="Unassembled WGS sequence"/>
</dbReference>
<protein>
    <submittedName>
        <fullName evidence="1">Uncharacterized protein</fullName>
    </submittedName>
</protein>
<dbReference type="EMBL" id="MFLS01000030">
    <property type="protein sequence ID" value="OGG71897.1"/>
    <property type="molecule type" value="Genomic_DNA"/>
</dbReference>
<accession>A0A1F6EE55</accession>
<evidence type="ECO:0000313" key="2">
    <source>
        <dbReference type="Proteomes" id="UP000178392"/>
    </source>
</evidence>